<keyword evidence="2" id="KW-1185">Reference proteome</keyword>
<proteinExistence type="predicted"/>
<dbReference type="OrthoDB" id="9811308at2"/>
<dbReference type="Proteomes" id="UP000035704">
    <property type="component" value="Chromosome"/>
</dbReference>
<gene>
    <name evidence="1" type="ORF">CACET_c06170</name>
</gene>
<dbReference type="Pfam" id="PF05437">
    <property type="entry name" value="AzlD"/>
    <property type="match status" value="1"/>
</dbReference>
<evidence type="ECO:0000313" key="2">
    <source>
        <dbReference type="Proteomes" id="UP000035704"/>
    </source>
</evidence>
<evidence type="ECO:0000313" key="1">
    <source>
        <dbReference type="EMBL" id="AKL94127.1"/>
    </source>
</evidence>
<dbReference type="InterPro" id="IPR008407">
    <property type="entry name" value="Brnchd-chn_aa_trnsp_AzlD"/>
</dbReference>
<name>A0A0D8IEW2_9CLOT</name>
<sequence>MQLFFIILGMAMVTFIPRLLPVFIIDKLSLPSWASKWLKTIPYAALGALIFPGILTVESSLPIIGFVGGIAAMIIAFFKLHVIYVIFGSILTVMLMKFLLL</sequence>
<dbReference type="RefSeq" id="WP_044823032.1">
    <property type="nucleotide sequence ID" value="NZ_CP009687.1"/>
</dbReference>
<reference evidence="1 2" key="1">
    <citation type="submission" date="2014-10" db="EMBL/GenBank/DDBJ databases">
        <title>Genome sequence of Clostridium aceticum DSM 1496.</title>
        <authorList>
            <person name="Poehlein A."/>
            <person name="Schiel-Bengelsdorf B."/>
            <person name="Gottschalk G."/>
            <person name="Duerre P."/>
            <person name="Daniel R."/>
        </authorList>
    </citation>
    <scope>NUCLEOTIDE SEQUENCE [LARGE SCALE GENOMIC DNA]</scope>
    <source>
        <strain evidence="1 2">DSM 1496</strain>
    </source>
</reference>
<dbReference type="PATRIC" id="fig|84022.5.peg.1471"/>
<dbReference type="AlphaFoldDB" id="A0A0D8IEW2"/>
<accession>A0A0D8IEW2</accession>
<organism evidence="1 2">
    <name type="scientific">Clostridium aceticum</name>
    <dbReference type="NCBI Taxonomy" id="84022"/>
    <lineage>
        <taxon>Bacteria</taxon>
        <taxon>Bacillati</taxon>
        <taxon>Bacillota</taxon>
        <taxon>Clostridia</taxon>
        <taxon>Eubacteriales</taxon>
        <taxon>Clostridiaceae</taxon>
        <taxon>Clostridium</taxon>
    </lineage>
</organism>
<dbReference type="KEGG" id="cace:CACET_c06170"/>
<protein>
    <submittedName>
        <fullName evidence="1">Branched-chain amino acid transport</fullName>
    </submittedName>
</protein>
<dbReference type="EMBL" id="CP009687">
    <property type="protein sequence ID" value="AKL94127.1"/>
    <property type="molecule type" value="Genomic_DNA"/>
</dbReference>
<dbReference type="STRING" id="84022.CACET_c06170"/>